<accession>A0A0A8XUL4</accession>
<dbReference type="EMBL" id="GBRH01281525">
    <property type="protein sequence ID" value="JAD16370.1"/>
    <property type="molecule type" value="Transcribed_RNA"/>
</dbReference>
<protein>
    <submittedName>
        <fullName evidence="1">Uncharacterized protein</fullName>
    </submittedName>
</protein>
<proteinExistence type="predicted"/>
<reference evidence="1" key="2">
    <citation type="journal article" date="2015" name="Data Brief">
        <title>Shoot transcriptome of the giant reed, Arundo donax.</title>
        <authorList>
            <person name="Barrero R.A."/>
            <person name="Guerrero F.D."/>
            <person name="Moolhuijzen P."/>
            <person name="Goolsby J.A."/>
            <person name="Tidwell J."/>
            <person name="Bellgard S.E."/>
            <person name="Bellgard M.I."/>
        </authorList>
    </citation>
    <scope>NUCLEOTIDE SEQUENCE</scope>
    <source>
        <tissue evidence="1">Shoot tissue taken approximately 20 cm above the soil surface</tissue>
    </source>
</reference>
<reference evidence="1" key="1">
    <citation type="submission" date="2014-09" db="EMBL/GenBank/DDBJ databases">
        <authorList>
            <person name="Magalhaes I.L.F."/>
            <person name="Oliveira U."/>
            <person name="Santos F.R."/>
            <person name="Vidigal T.H.D.A."/>
            <person name="Brescovit A.D."/>
            <person name="Santos A.J."/>
        </authorList>
    </citation>
    <scope>NUCLEOTIDE SEQUENCE</scope>
    <source>
        <tissue evidence="1">Shoot tissue taken approximately 20 cm above the soil surface</tissue>
    </source>
</reference>
<dbReference type="AlphaFoldDB" id="A0A0A8XUL4"/>
<evidence type="ECO:0000313" key="1">
    <source>
        <dbReference type="EMBL" id="JAD16370.1"/>
    </source>
</evidence>
<organism evidence="1">
    <name type="scientific">Arundo donax</name>
    <name type="common">Giant reed</name>
    <name type="synonym">Donax arundinaceus</name>
    <dbReference type="NCBI Taxonomy" id="35708"/>
    <lineage>
        <taxon>Eukaryota</taxon>
        <taxon>Viridiplantae</taxon>
        <taxon>Streptophyta</taxon>
        <taxon>Embryophyta</taxon>
        <taxon>Tracheophyta</taxon>
        <taxon>Spermatophyta</taxon>
        <taxon>Magnoliopsida</taxon>
        <taxon>Liliopsida</taxon>
        <taxon>Poales</taxon>
        <taxon>Poaceae</taxon>
        <taxon>PACMAD clade</taxon>
        <taxon>Arundinoideae</taxon>
        <taxon>Arundineae</taxon>
        <taxon>Arundo</taxon>
    </lineage>
</organism>
<name>A0A0A8XUL4_ARUDO</name>
<sequence>MIHSVLEYDFFRNSQLCPFAPGCNGKGNAELIHKLFYVPLEFPSLKHRTSAVEQYFQTYWKMNPFVLHKAIDQNLIVRVGVLAQEQRKELLIFTFWM</sequence>